<feature type="region of interest" description="Disordered" evidence="1">
    <location>
        <begin position="217"/>
        <end position="283"/>
    </location>
</feature>
<name>A0AA88GRM3_NAELO</name>
<feature type="compositionally biased region" description="Low complexity" evidence="1">
    <location>
        <begin position="150"/>
        <end position="170"/>
    </location>
</feature>
<accession>A0AA88GRM3</accession>
<feature type="region of interest" description="Disordered" evidence="1">
    <location>
        <begin position="325"/>
        <end position="361"/>
    </location>
</feature>
<feature type="region of interest" description="Disordered" evidence="1">
    <location>
        <begin position="449"/>
        <end position="485"/>
    </location>
</feature>
<protein>
    <submittedName>
        <fullName evidence="2">Uncharacterized protein</fullName>
    </submittedName>
</protein>
<feature type="compositionally biased region" description="Low complexity" evidence="1">
    <location>
        <begin position="241"/>
        <end position="253"/>
    </location>
</feature>
<dbReference type="AlphaFoldDB" id="A0AA88GRM3"/>
<feature type="region of interest" description="Disordered" evidence="1">
    <location>
        <begin position="150"/>
        <end position="179"/>
    </location>
</feature>
<dbReference type="RefSeq" id="XP_044551584.1">
    <property type="nucleotide sequence ID" value="XM_044687560.1"/>
</dbReference>
<feature type="compositionally biased region" description="Polar residues" evidence="1">
    <location>
        <begin position="382"/>
        <end position="391"/>
    </location>
</feature>
<reference evidence="2 3" key="1">
    <citation type="journal article" date="2018" name="BMC Genomics">
        <title>The genome of Naegleria lovaniensis, the basis for a comparative approach to unravel pathogenicity factors of the human pathogenic amoeba N. fowleri.</title>
        <authorList>
            <person name="Liechti N."/>
            <person name="Schurch N."/>
            <person name="Bruggmann R."/>
            <person name="Wittwer M."/>
        </authorList>
    </citation>
    <scope>NUCLEOTIDE SEQUENCE [LARGE SCALE GENOMIC DNA]</scope>
    <source>
        <strain evidence="2 3">ATCC 30569</strain>
    </source>
</reference>
<feature type="region of interest" description="Disordered" evidence="1">
    <location>
        <begin position="381"/>
        <end position="433"/>
    </location>
</feature>
<dbReference type="Proteomes" id="UP000816034">
    <property type="component" value="Unassembled WGS sequence"/>
</dbReference>
<sequence length="627" mass="70529">MSTPSAKPLRTIPSLHELLHGSIHQHDENKSMDQPSHKTFKSQEQHHLPSILGYSTPTTSLSMTTKVNSLQSSPRHDDHHEIKVGQTTTCSSSRYNHVVPNNNNNNSNYRESQVFQAQTSTHSASALISQVQPYRRPNYSSHIIPSLPPTTTLSSYSSSPVTTTTATSLPPYNPLEPQQSNLRRIEELERELRHQANIIADLERENGELRRELQHVLSSRGSIVASTSSGNTKDKNTTHNSTSALKSTASSSSSPPPLPTSHHPSLFHTSNRTSTPTQHRYESNATPNTFMLEQHQQQRPSSYYAGSTTSNPCMHVHDAHTCNELQPKKIPSGDHASSSMHASYQHHEVPNSSSSHHQHHDSNVDHYVHYSSSSLHDRYHANVTSSSSSPQKHVPYSNEYPHRPHLDPHNSNYEMHSYTSTPLHTQQPSSLPQHLKRPFHQMHEHVPTFSTPSAQQSKKHVATSSTSTSESKKRKTKAQDSKKSVPFPKTISIVDESSDRENQLSDLELFKVKWKGEEYVLVTAFKNRTQILNYYVPLYQSQFPDKPCKIVLSNEDYKQLSVENPSNVEKKKHAWRVSVFTIDFYNFVKNLQQKSPPPASFTSLSSIQQASSSMNNNTSGINPNNNN</sequence>
<feature type="compositionally biased region" description="Polar residues" evidence="1">
    <location>
        <begin position="409"/>
        <end position="432"/>
    </location>
</feature>
<proteinExistence type="predicted"/>
<feature type="compositionally biased region" description="Polar residues" evidence="1">
    <location>
        <begin position="217"/>
        <end position="231"/>
    </location>
</feature>
<feature type="region of interest" description="Disordered" evidence="1">
    <location>
        <begin position="26"/>
        <end position="47"/>
    </location>
</feature>
<feature type="compositionally biased region" description="Polar residues" evidence="1">
    <location>
        <begin position="267"/>
        <end position="283"/>
    </location>
</feature>
<evidence type="ECO:0000256" key="1">
    <source>
        <dbReference type="SAM" id="MobiDB-lite"/>
    </source>
</evidence>
<dbReference type="GeneID" id="68093642"/>
<dbReference type="EMBL" id="PYSW02000012">
    <property type="protein sequence ID" value="KAG2387592.1"/>
    <property type="molecule type" value="Genomic_DNA"/>
</dbReference>
<evidence type="ECO:0000313" key="3">
    <source>
        <dbReference type="Proteomes" id="UP000816034"/>
    </source>
</evidence>
<feature type="compositionally biased region" description="Low complexity" evidence="1">
    <location>
        <begin position="600"/>
        <end position="627"/>
    </location>
</feature>
<keyword evidence="3" id="KW-1185">Reference proteome</keyword>
<feature type="region of interest" description="Disordered" evidence="1">
    <location>
        <begin position="599"/>
        <end position="627"/>
    </location>
</feature>
<organism evidence="2 3">
    <name type="scientific">Naegleria lovaniensis</name>
    <name type="common">Amoeba</name>
    <dbReference type="NCBI Taxonomy" id="51637"/>
    <lineage>
        <taxon>Eukaryota</taxon>
        <taxon>Discoba</taxon>
        <taxon>Heterolobosea</taxon>
        <taxon>Tetramitia</taxon>
        <taxon>Eutetramitia</taxon>
        <taxon>Vahlkampfiidae</taxon>
        <taxon>Naegleria</taxon>
    </lineage>
</organism>
<comment type="caution">
    <text evidence="2">The sequence shown here is derived from an EMBL/GenBank/DDBJ whole genome shotgun (WGS) entry which is preliminary data.</text>
</comment>
<evidence type="ECO:0000313" key="2">
    <source>
        <dbReference type="EMBL" id="KAG2387592.1"/>
    </source>
</evidence>
<gene>
    <name evidence="2" type="ORF">C9374_001186</name>
</gene>